<evidence type="ECO:0000313" key="2">
    <source>
        <dbReference type="EMBL" id="TFD54410.1"/>
    </source>
</evidence>
<reference evidence="2 3" key="1">
    <citation type="submission" date="2019-03" db="EMBL/GenBank/DDBJ databases">
        <title>Genomics of glacier-inhabiting Cryobacterium strains.</title>
        <authorList>
            <person name="Liu Q."/>
            <person name="Xin Y.-H."/>
        </authorList>
    </citation>
    <scope>NUCLEOTIDE SEQUENCE [LARGE SCALE GENOMIC DNA]</scope>
    <source>
        <strain evidence="2 3">Hh14</strain>
    </source>
</reference>
<dbReference type="Proteomes" id="UP000297447">
    <property type="component" value="Unassembled WGS sequence"/>
</dbReference>
<accession>A0A4R9A8V6</accession>
<keyword evidence="1" id="KW-0812">Transmembrane</keyword>
<feature type="transmembrane region" description="Helical" evidence="1">
    <location>
        <begin position="79"/>
        <end position="104"/>
    </location>
</feature>
<dbReference type="InterPro" id="IPR021517">
    <property type="entry name" value="DUF3180"/>
</dbReference>
<dbReference type="RefSeq" id="WP_134518085.1">
    <property type="nucleotide sequence ID" value="NZ_SOHE01000016.1"/>
</dbReference>
<comment type="caution">
    <text evidence="2">The sequence shown here is derived from an EMBL/GenBank/DDBJ whole genome shotgun (WGS) entry which is preliminary data.</text>
</comment>
<keyword evidence="1" id="KW-0472">Membrane</keyword>
<feature type="transmembrane region" description="Helical" evidence="1">
    <location>
        <begin position="41"/>
        <end position="59"/>
    </location>
</feature>
<dbReference type="AlphaFoldDB" id="A0A4R9A8V6"/>
<name>A0A4R9A8V6_9MICO</name>
<dbReference type="Pfam" id="PF11377">
    <property type="entry name" value="DUF3180"/>
    <property type="match status" value="1"/>
</dbReference>
<protein>
    <submittedName>
        <fullName evidence="2">DUF3180 domain-containing protein</fullName>
    </submittedName>
</protein>
<organism evidence="2 3">
    <name type="scientific">Cryobacterium frigoriphilum</name>
    <dbReference type="NCBI Taxonomy" id="1259150"/>
    <lineage>
        <taxon>Bacteria</taxon>
        <taxon>Bacillati</taxon>
        <taxon>Actinomycetota</taxon>
        <taxon>Actinomycetes</taxon>
        <taxon>Micrococcales</taxon>
        <taxon>Microbacteriaceae</taxon>
        <taxon>Cryobacterium</taxon>
    </lineage>
</organism>
<sequence>MKPSRPTPLIALGLLGFVLGLLVEIAAAASGRAIIVPPVTLPLTLIVVGVVVVLLAWPIRQVTRGRGRRLVDPFRAMRVAVLAKASSLSGSLVAGAGAGIVAFILTRSVVPAVTSVWLAIATALGAGILLAGGLVAEKFCTLPPDDDESQPGGERA</sequence>
<gene>
    <name evidence="2" type="ORF">E3T55_02930</name>
</gene>
<proteinExistence type="predicted"/>
<evidence type="ECO:0000256" key="1">
    <source>
        <dbReference type="SAM" id="Phobius"/>
    </source>
</evidence>
<feature type="transmembrane region" description="Helical" evidence="1">
    <location>
        <begin position="116"/>
        <end position="136"/>
    </location>
</feature>
<evidence type="ECO:0000313" key="3">
    <source>
        <dbReference type="Proteomes" id="UP000297447"/>
    </source>
</evidence>
<keyword evidence="1" id="KW-1133">Transmembrane helix</keyword>
<keyword evidence="3" id="KW-1185">Reference proteome</keyword>
<dbReference type="EMBL" id="SOHE01000016">
    <property type="protein sequence ID" value="TFD54410.1"/>
    <property type="molecule type" value="Genomic_DNA"/>
</dbReference>